<evidence type="ECO:0000256" key="1">
    <source>
        <dbReference type="SAM" id="Phobius"/>
    </source>
</evidence>
<feature type="transmembrane region" description="Helical" evidence="1">
    <location>
        <begin position="143"/>
        <end position="161"/>
    </location>
</feature>
<name>A0A8I2KM44_9GAMM</name>
<protein>
    <submittedName>
        <fullName evidence="2">Uncharacterized protein</fullName>
    </submittedName>
</protein>
<dbReference type="EMBL" id="CP137578">
    <property type="protein sequence ID" value="WOX27916.1"/>
    <property type="molecule type" value="Genomic_DNA"/>
</dbReference>
<keyword evidence="5" id="KW-1185">Reference proteome</keyword>
<dbReference type="Proteomes" id="UP001304419">
    <property type="component" value="Chromosome 1"/>
</dbReference>
<feature type="transmembrane region" description="Helical" evidence="1">
    <location>
        <begin position="98"/>
        <end position="123"/>
    </location>
</feature>
<reference evidence="2" key="1">
    <citation type="submission" date="2019-10" db="EMBL/GenBank/DDBJ databases">
        <authorList>
            <person name="Paulsen S."/>
        </authorList>
    </citation>
    <scope>NUCLEOTIDE SEQUENCE</scope>
    <source>
        <strain evidence="2">LMG 19692</strain>
    </source>
</reference>
<keyword evidence="1" id="KW-0812">Transmembrane</keyword>
<reference evidence="3 5" key="2">
    <citation type="submission" date="2023-10" db="EMBL/GenBank/DDBJ databases">
        <title>To unveil natural product biosynthetic capacity in Pseudoalteromonas.</title>
        <authorList>
            <person name="Wang J."/>
        </authorList>
    </citation>
    <scope>NUCLEOTIDE SEQUENCE [LARGE SCALE GENOMIC DNA]</scope>
    <source>
        <strain evidence="3 5">DSM 15914</strain>
    </source>
</reference>
<evidence type="ECO:0000313" key="3">
    <source>
        <dbReference type="EMBL" id="WOX27916.1"/>
    </source>
</evidence>
<sequence length="167" mass="19266">MSLFFDIVEFLAVFLLAVEAIKLNNLNAFVERVIRPLLSHVNPKIKWVGDGESEKLTFIERNAVHLFFLGFYLIGIALIFLVFYKFDFNFMNWLLNAAPIYWFLSLVAALILPLFVGFLPYQFLVWSLENSIKALVWVQVKTHTGIVGILGFTLFSIQFIGRRIINS</sequence>
<feature type="transmembrane region" description="Helical" evidence="1">
    <location>
        <begin position="63"/>
        <end position="86"/>
    </location>
</feature>
<dbReference type="Proteomes" id="UP000646877">
    <property type="component" value="Unassembled WGS sequence"/>
</dbReference>
<keyword evidence="1" id="KW-1133">Transmembrane helix</keyword>
<evidence type="ECO:0000313" key="2">
    <source>
        <dbReference type="EMBL" id="NLR22309.1"/>
    </source>
</evidence>
<evidence type="ECO:0000313" key="4">
    <source>
        <dbReference type="Proteomes" id="UP000646877"/>
    </source>
</evidence>
<dbReference type="EMBL" id="WEIA01000008">
    <property type="protein sequence ID" value="NLR22309.1"/>
    <property type="molecule type" value="Genomic_DNA"/>
</dbReference>
<accession>A0A8I2KM44</accession>
<dbReference type="RefSeq" id="WP_165383787.1">
    <property type="nucleotide sequence ID" value="NZ_CBCSDF010000039.1"/>
</dbReference>
<proteinExistence type="predicted"/>
<keyword evidence="1" id="KW-0472">Membrane</keyword>
<dbReference type="AlphaFoldDB" id="A0A8I2KM44"/>
<gene>
    <name evidence="2" type="ORF">F9Y85_13435</name>
    <name evidence="3" type="ORF">R5H13_14850</name>
</gene>
<evidence type="ECO:0000313" key="5">
    <source>
        <dbReference type="Proteomes" id="UP001304419"/>
    </source>
</evidence>
<organism evidence="2 4">
    <name type="scientific">Pseudoalteromonas maricaloris</name>
    <dbReference type="NCBI Taxonomy" id="184924"/>
    <lineage>
        <taxon>Bacteria</taxon>
        <taxon>Pseudomonadati</taxon>
        <taxon>Pseudomonadota</taxon>
        <taxon>Gammaproteobacteria</taxon>
        <taxon>Alteromonadales</taxon>
        <taxon>Pseudoalteromonadaceae</taxon>
        <taxon>Pseudoalteromonas</taxon>
    </lineage>
</organism>